<protein>
    <submittedName>
        <fullName evidence="7">FUSC family protein</fullName>
    </submittedName>
</protein>
<feature type="transmembrane region" description="Helical" evidence="6">
    <location>
        <begin position="96"/>
        <end position="115"/>
    </location>
</feature>
<sequence length="717" mass="78195">MVLQDLRRDFAAYGSDEWPRVLHATKAALAAVLCMVICMRIELRSPGTAMVSTVIVMLHQQSGMVIARAFYRALGICFGSLAGLTLMCMFAQQPPLFLAGLALWIGLFVAGASYFRNFQSYGFVLSGYAASITTVAEWSNPYDVATNVIYTVSEVVIGVASGSLVSALILPQRVTPSVDNWRHSALAKLLHELRGSATGTSVAEPIGRYLDLVRESVKLEQLRTAAVFEDPEMRLRIDALERLETAFLDAMTRIHAICRARQGAARAGPYCRAWLDAQFATLARIVSSAQQTDLRHEHSLDSLRAQLHAFEYELSTSIATERASLPSAPADEAAALAMAGAEVYTTVASLRRFCTASKAADVTPGRRLTQSIVKAVSFLRVVQLRASRTTAMIAGVRACCALGFVGMAWVISQWTNGVTALISAGIASGLASLSPTPLSASWQMLAGCFFATIAGFIVNFLLMPGFSEVELLVICVGAFVFIGGYIITFPRVTSLGLAFNLYFALTLNLTNPAVYNPPAYLDRSFSLLFGIAVVVASFLLIFPHEGRWVARQHTRHIRELLLHAAIGTIGWDVSAQIAASIRDLIVRLNTLPNLSSAYREAVRNWAFGSFWIANTLLQVRHYSVIYADLMPLHWQQTEQQWLDAMTAVARHDTHAATEAAVLATQRAIAVLEAPREEGAQTVKGDLALFRITAGLYSAKLALSEHLADWPKRDQAMQ</sequence>
<dbReference type="Pfam" id="PF04632">
    <property type="entry name" value="FUSC"/>
    <property type="match status" value="1"/>
</dbReference>
<dbReference type="PANTHER" id="PTHR30509">
    <property type="entry name" value="P-HYDROXYBENZOIC ACID EFFLUX PUMP SUBUNIT-RELATED"/>
    <property type="match status" value="1"/>
</dbReference>
<feature type="transmembrane region" description="Helical" evidence="6">
    <location>
        <begin position="525"/>
        <end position="542"/>
    </location>
</feature>
<gene>
    <name evidence="7" type="ORF">KZJ38_24220</name>
</gene>
<organism evidence="7 8">
    <name type="scientific">Paraburkholderia edwinii</name>
    <dbReference type="NCBI Taxonomy" id="2861782"/>
    <lineage>
        <taxon>Bacteria</taxon>
        <taxon>Pseudomonadati</taxon>
        <taxon>Pseudomonadota</taxon>
        <taxon>Betaproteobacteria</taxon>
        <taxon>Burkholderiales</taxon>
        <taxon>Burkholderiaceae</taxon>
        <taxon>Paraburkholderia</taxon>
    </lineage>
</organism>
<evidence type="ECO:0000256" key="1">
    <source>
        <dbReference type="ARBA" id="ARBA00004651"/>
    </source>
</evidence>
<evidence type="ECO:0000256" key="6">
    <source>
        <dbReference type="SAM" id="Phobius"/>
    </source>
</evidence>
<comment type="subcellular location">
    <subcellularLocation>
        <location evidence="1">Cell membrane</location>
        <topology evidence="1">Multi-pass membrane protein</topology>
    </subcellularLocation>
</comment>
<keyword evidence="2" id="KW-1003">Cell membrane</keyword>
<name>A0ABX8UZY4_9BURK</name>
<feature type="transmembrane region" description="Helical" evidence="6">
    <location>
        <begin position="69"/>
        <end position="89"/>
    </location>
</feature>
<feature type="transmembrane region" description="Helical" evidence="6">
    <location>
        <begin position="390"/>
        <end position="411"/>
    </location>
</feature>
<dbReference type="RefSeq" id="WP_219802222.1">
    <property type="nucleotide sequence ID" value="NZ_CP080096.1"/>
</dbReference>
<evidence type="ECO:0000313" key="8">
    <source>
        <dbReference type="Proteomes" id="UP000826462"/>
    </source>
</evidence>
<evidence type="ECO:0000256" key="3">
    <source>
        <dbReference type="ARBA" id="ARBA00022692"/>
    </source>
</evidence>
<evidence type="ECO:0000256" key="2">
    <source>
        <dbReference type="ARBA" id="ARBA00022475"/>
    </source>
</evidence>
<dbReference type="Proteomes" id="UP000826462">
    <property type="component" value="Chromosome 2"/>
</dbReference>
<dbReference type="EMBL" id="CP080096">
    <property type="protein sequence ID" value="QYD72800.1"/>
    <property type="molecule type" value="Genomic_DNA"/>
</dbReference>
<feature type="transmembrane region" description="Helical" evidence="6">
    <location>
        <begin position="469"/>
        <end position="488"/>
    </location>
</feature>
<keyword evidence="5 6" id="KW-0472">Membrane</keyword>
<feature type="transmembrane region" description="Helical" evidence="6">
    <location>
        <begin position="148"/>
        <end position="170"/>
    </location>
</feature>
<feature type="transmembrane region" description="Helical" evidence="6">
    <location>
        <begin position="445"/>
        <end position="463"/>
    </location>
</feature>
<reference evidence="7 8" key="1">
    <citation type="submission" date="2021-07" db="EMBL/GenBank/DDBJ databases">
        <title>Paraburkholderia edwinii protects Aspergillus sp. from phenazines by acting as a toxin sponge.</title>
        <authorList>
            <person name="Dahlstrom K.M."/>
            <person name="Newman D.K."/>
        </authorList>
    </citation>
    <scope>NUCLEOTIDE SEQUENCE [LARGE SCALE GENOMIC DNA]</scope>
    <source>
        <strain evidence="7 8">Pe01</strain>
    </source>
</reference>
<keyword evidence="3 6" id="KW-0812">Transmembrane</keyword>
<proteinExistence type="predicted"/>
<keyword evidence="8" id="KW-1185">Reference proteome</keyword>
<dbReference type="InterPro" id="IPR006726">
    <property type="entry name" value="PHBA_efflux_AaeB/fusaric-R"/>
</dbReference>
<evidence type="ECO:0000256" key="5">
    <source>
        <dbReference type="ARBA" id="ARBA00023136"/>
    </source>
</evidence>
<dbReference type="PANTHER" id="PTHR30509:SF40">
    <property type="entry name" value="BLR3852 PROTEIN"/>
    <property type="match status" value="1"/>
</dbReference>
<evidence type="ECO:0000313" key="7">
    <source>
        <dbReference type="EMBL" id="QYD72800.1"/>
    </source>
</evidence>
<evidence type="ECO:0000256" key="4">
    <source>
        <dbReference type="ARBA" id="ARBA00022989"/>
    </source>
</evidence>
<accession>A0ABX8UZY4</accession>
<keyword evidence="4 6" id="KW-1133">Transmembrane helix</keyword>